<protein>
    <recommendedName>
        <fullName evidence="5">Cyanophycinase</fullName>
        <ecNumber evidence="4">3.4.15.6</ecNumber>
    </recommendedName>
</protein>
<evidence type="ECO:0000256" key="4">
    <source>
        <dbReference type="ARBA" id="ARBA00013115"/>
    </source>
</evidence>
<dbReference type="Gene3D" id="3.40.50.880">
    <property type="match status" value="1"/>
</dbReference>
<evidence type="ECO:0000313" key="10">
    <source>
        <dbReference type="EMBL" id="MCG2617217.1"/>
    </source>
</evidence>
<feature type="signal peptide" evidence="9">
    <location>
        <begin position="1"/>
        <end position="20"/>
    </location>
</feature>
<dbReference type="EMBL" id="JAKLTR010000018">
    <property type="protein sequence ID" value="MCG2617217.1"/>
    <property type="molecule type" value="Genomic_DNA"/>
</dbReference>
<name>A0ABS9KXY7_9BACT</name>
<evidence type="ECO:0000256" key="9">
    <source>
        <dbReference type="SAM" id="SignalP"/>
    </source>
</evidence>
<evidence type="ECO:0000256" key="6">
    <source>
        <dbReference type="ARBA" id="ARBA00022670"/>
    </source>
</evidence>
<keyword evidence="9" id="KW-0732">Signal</keyword>
<feature type="chain" id="PRO_5046899561" description="Cyanophycinase" evidence="9">
    <location>
        <begin position="21"/>
        <end position="282"/>
    </location>
</feature>
<comment type="caution">
    <text evidence="10">The sequence shown here is derived from an EMBL/GenBank/DDBJ whole genome shotgun (WGS) entry which is preliminary data.</text>
</comment>
<keyword evidence="7 10" id="KW-0378">Hydrolase</keyword>
<dbReference type="InterPro" id="IPR005320">
    <property type="entry name" value="Peptidase_S51"/>
</dbReference>
<evidence type="ECO:0000256" key="7">
    <source>
        <dbReference type="ARBA" id="ARBA00022801"/>
    </source>
</evidence>
<dbReference type="NCBIfam" id="TIGR02069">
    <property type="entry name" value="cyanophycinase"/>
    <property type="match status" value="1"/>
</dbReference>
<accession>A0ABS9KXY7</accession>
<organism evidence="10 11">
    <name type="scientific">Terrimonas ginsenosidimutans</name>
    <dbReference type="NCBI Taxonomy" id="2908004"/>
    <lineage>
        <taxon>Bacteria</taxon>
        <taxon>Pseudomonadati</taxon>
        <taxon>Bacteroidota</taxon>
        <taxon>Chitinophagia</taxon>
        <taxon>Chitinophagales</taxon>
        <taxon>Chitinophagaceae</taxon>
        <taxon>Terrimonas</taxon>
    </lineage>
</organism>
<keyword evidence="11" id="KW-1185">Reference proteome</keyword>
<evidence type="ECO:0000256" key="8">
    <source>
        <dbReference type="ARBA" id="ARBA00022825"/>
    </source>
</evidence>
<dbReference type="InterPro" id="IPR011811">
    <property type="entry name" value="Peptidase_S51_cyanophycinase"/>
</dbReference>
<dbReference type="InterPro" id="IPR029062">
    <property type="entry name" value="Class_I_gatase-like"/>
</dbReference>
<dbReference type="Proteomes" id="UP001165367">
    <property type="component" value="Unassembled WGS sequence"/>
</dbReference>
<proteinExistence type="inferred from homology"/>
<gene>
    <name evidence="10" type="ORF">LZZ85_23175</name>
</gene>
<evidence type="ECO:0000256" key="5">
    <source>
        <dbReference type="ARBA" id="ARBA00015719"/>
    </source>
</evidence>
<dbReference type="GO" id="GO:0008241">
    <property type="term" value="F:peptidyl-dipeptidase activity"/>
    <property type="evidence" value="ECO:0007669"/>
    <property type="project" value="UniProtKB-EC"/>
</dbReference>
<dbReference type="GO" id="GO:0004180">
    <property type="term" value="F:carboxypeptidase activity"/>
    <property type="evidence" value="ECO:0007669"/>
    <property type="project" value="UniProtKB-KW"/>
</dbReference>
<sequence length="282" mass="30622">MYLKLTTLLLSQLFSIFLFAQTNSPKGKLFIIGGGDRPPGLMKAMIDAANLSPQDYIGVLPMSSGEKDTSFHYFKLSVAPVCNNPVVNLDFTKETVNNRSRLDSLEKAKLIFITGGQQTRFMKVVLNTPVYDAIHKAYRNGAMIAGTSAGAAVMSEKMITGTQLLPEAKGKEGFTMVKAGNVEFEEGLGLIKTAIIDQHFIVRSRYNRLLTALHTFPELICVGIDEETAILVSQGKAEVAGDGQVVVLRDPQKMQVKSDGVIGVKKASLSLFVKGDSFSVVK</sequence>
<keyword evidence="10" id="KW-0121">Carboxypeptidase</keyword>
<evidence type="ECO:0000256" key="1">
    <source>
        <dbReference type="ARBA" id="ARBA00001092"/>
    </source>
</evidence>
<dbReference type="RefSeq" id="WP_237875761.1">
    <property type="nucleotide sequence ID" value="NZ_JAKLTR010000018.1"/>
</dbReference>
<dbReference type="SUPFAM" id="SSF52317">
    <property type="entry name" value="Class I glutamine amidotransferase-like"/>
    <property type="match status" value="1"/>
</dbReference>
<evidence type="ECO:0000313" key="11">
    <source>
        <dbReference type="Proteomes" id="UP001165367"/>
    </source>
</evidence>
<keyword evidence="8" id="KW-0720">Serine protease</keyword>
<dbReference type="PANTHER" id="PTHR36175:SF1">
    <property type="entry name" value="CYANOPHYCINASE"/>
    <property type="match status" value="1"/>
</dbReference>
<dbReference type="PANTHER" id="PTHR36175">
    <property type="entry name" value="CYANOPHYCINASE"/>
    <property type="match status" value="1"/>
</dbReference>
<keyword evidence="6" id="KW-0645">Protease</keyword>
<evidence type="ECO:0000256" key="3">
    <source>
        <dbReference type="ARBA" id="ARBA00006534"/>
    </source>
</evidence>
<dbReference type="Pfam" id="PF03575">
    <property type="entry name" value="Peptidase_S51"/>
    <property type="match status" value="1"/>
</dbReference>
<evidence type="ECO:0000256" key="2">
    <source>
        <dbReference type="ARBA" id="ARBA00002039"/>
    </source>
</evidence>
<comment type="similarity">
    <text evidence="3">Belongs to the peptidase S51 family.</text>
</comment>
<dbReference type="EC" id="3.4.15.6" evidence="4"/>
<comment type="catalytic activity">
    <reaction evidence="1">
        <text>[L-4-(L-arginin-2-N-yl)aspartate](n) + H2O = [L-4-(L-arginin-2-N-yl)aspartate](n-1) + L-4-(L-arginin-2-N-yl)aspartate</text>
        <dbReference type="Rhea" id="RHEA:12845"/>
        <dbReference type="Rhea" id="RHEA-COMP:13728"/>
        <dbReference type="Rhea" id="RHEA-COMP:13734"/>
        <dbReference type="ChEBI" id="CHEBI:15377"/>
        <dbReference type="ChEBI" id="CHEBI:137986"/>
        <dbReference type="ChEBI" id="CHEBI:137991"/>
        <dbReference type="EC" id="3.4.15.6"/>
    </reaction>
</comment>
<comment type="function">
    <text evidence="2">Exopeptidase that catalyzes the hydrolytic cleavage of multi-L-arginyl-poly-L-aspartic acid (cyanophycin; a water-insoluble reserve polymer) into aspartate-arginine dipeptides.</text>
</comment>
<dbReference type="CDD" id="cd03145">
    <property type="entry name" value="GAT1_cyanophycinase"/>
    <property type="match status" value="1"/>
</dbReference>
<reference evidence="10" key="1">
    <citation type="submission" date="2022-01" db="EMBL/GenBank/DDBJ databases">
        <authorList>
            <person name="Jo J.-H."/>
            <person name="Im W.-T."/>
        </authorList>
    </citation>
    <scope>NUCLEOTIDE SEQUENCE</scope>
    <source>
        <strain evidence="10">NA20</strain>
    </source>
</reference>